<gene>
    <name evidence="2" type="ORF">D7B24_002691</name>
</gene>
<dbReference type="GeneID" id="39606380"/>
<dbReference type="RefSeq" id="XP_028497471.1">
    <property type="nucleotide sequence ID" value="XM_028636892.1"/>
</dbReference>
<evidence type="ECO:0000256" key="1">
    <source>
        <dbReference type="SAM" id="MobiDB-lite"/>
    </source>
</evidence>
<evidence type="ECO:0000313" key="3">
    <source>
        <dbReference type="Proteomes" id="UP000267145"/>
    </source>
</evidence>
<evidence type="ECO:0000313" key="2">
    <source>
        <dbReference type="EMBL" id="RNJ59313.1"/>
    </source>
</evidence>
<name>A0A3M9YFF9_9PEZI</name>
<reference evidence="2 3" key="1">
    <citation type="submission" date="2018-10" db="EMBL/GenBank/DDBJ databases">
        <title>Genome sequence of Verticillium nonalfalfae VnAa140.</title>
        <authorList>
            <person name="Stajich J.E."/>
            <person name="Kasson M.T."/>
        </authorList>
    </citation>
    <scope>NUCLEOTIDE SEQUENCE [LARGE SCALE GENOMIC DNA]</scope>
    <source>
        <strain evidence="2 3">VnAa140</strain>
    </source>
</reference>
<comment type="caution">
    <text evidence="2">The sequence shown here is derived from an EMBL/GenBank/DDBJ whole genome shotgun (WGS) entry which is preliminary data.</text>
</comment>
<organism evidence="2 3">
    <name type="scientific">Verticillium nonalfalfae</name>
    <dbReference type="NCBI Taxonomy" id="1051616"/>
    <lineage>
        <taxon>Eukaryota</taxon>
        <taxon>Fungi</taxon>
        <taxon>Dikarya</taxon>
        <taxon>Ascomycota</taxon>
        <taxon>Pezizomycotina</taxon>
        <taxon>Sordariomycetes</taxon>
        <taxon>Hypocreomycetidae</taxon>
        <taxon>Glomerellales</taxon>
        <taxon>Plectosphaerellaceae</taxon>
        <taxon>Verticillium</taxon>
    </lineage>
</organism>
<dbReference type="Proteomes" id="UP000267145">
    <property type="component" value="Unassembled WGS sequence"/>
</dbReference>
<dbReference type="AlphaFoldDB" id="A0A3M9YFF9"/>
<feature type="region of interest" description="Disordered" evidence="1">
    <location>
        <begin position="23"/>
        <end position="58"/>
    </location>
</feature>
<dbReference type="EMBL" id="RBVV01000017">
    <property type="protein sequence ID" value="RNJ59313.1"/>
    <property type="molecule type" value="Genomic_DNA"/>
</dbReference>
<protein>
    <submittedName>
        <fullName evidence="2">Uncharacterized protein</fullName>
    </submittedName>
</protein>
<sequence>MASIIDEVCDVPSTLAESKWVPGYRHPGAENRNLPPPITSPPPPANGVPRAPIDQGLI</sequence>
<feature type="compositionally biased region" description="Pro residues" evidence="1">
    <location>
        <begin position="34"/>
        <end position="46"/>
    </location>
</feature>
<keyword evidence="3" id="KW-1185">Reference proteome</keyword>
<accession>A0A3M9YFF9</accession>
<proteinExistence type="predicted"/>